<keyword evidence="4" id="KW-0238">DNA-binding</keyword>
<feature type="domain" description="BHLH" evidence="3">
    <location>
        <begin position="154"/>
        <end position="226"/>
    </location>
</feature>
<evidence type="ECO:0000259" key="3">
    <source>
        <dbReference type="PROSITE" id="PS50888"/>
    </source>
</evidence>
<organism evidence="4 5">
    <name type="scientific">Glarea lozoyensis (strain ATCC 20868 / MF5171)</name>
    <dbReference type="NCBI Taxonomy" id="1116229"/>
    <lineage>
        <taxon>Eukaryota</taxon>
        <taxon>Fungi</taxon>
        <taxon>Dikarya</taxon>
        <taxon>Ascomycota</taxon>
        <taxon>Pezizomycotina</taxon>
        <taxon>Leotiomycetes</taxon>
        <taxon>Helotiales</taxon>
        <taxon>Helotiaceae</taxon>
        <taxon>Glarea</taxon>
    </lineage>
</organism>
<dbReference type="Gene3D" id="4.10.280.10">
    <property type="entry name" value="Helix-loop-helix DNA-binding domain"/>
    <property type="match status" value="1"/>
</dbReference>
<dbReference type="Pfam" id="PF00010">
    <property type="entry name" value="HLH"/>
    <property type="match status" value="1"/>
</dbReference>
<dbReference type="InterPro" id="IPR052099">
    <property type="entry name" value="Regulatory_TF_Diverse"/>
</dbReference>
<dbReference type="KEGG" id="glz:GLAREA_06142"/>
<feature type="transmembrane region" description="Helical" evidence="2">
    <location>
        <begin position="388"/>
        <end position="411"/>
    </location>
</feature>
<evidence type="ECO:0000256" key="1">
    <source>
        <dbReference type="SAM" id="MobiDB-lite"/>
    </source>
</evidence>
<dbReference type="SMART" id="SM00353">
    <property type="entry name" value="HLH"/>
    <property type="match status" value="1"/>
</dbReference>
<accession>S3D5U1</accession>
<dbReference type="InterPro" id="IPR036638">
    <property type="entry name" value="HLH_DNA-bd_sf"/>
</dbReference>
<evidence type="ECO:0000256" key="2">
    <source>
        <dbReference type="SAM" id="Phobius"/>
    </source>
</evidence>
<dbReference type="PANTHER" id="PTHR47336">
    <property type="entry name" value="TRANSCRIPTION FACTOR HMS1-RELATED"/>
    <property type="match status" value="1"/>
</dbReference>
<dbReference type="HOGENOM" id="CLU_455642_0_0_1"/>
<dbReference type="CDD" id="cd11395">
    <property type="entry name" value="bHLHzip_SREBP_like"/>
    <property type="match status" value="1"/>
</dbReference>
<evidence type="ECO:0000313" key="5">
    <source>
        <dbReference type="Proteomes" id="UP000016922"/>
    </source>
</evidence>
<evidence type="ECO:0000313" key="4">
    <source>
        <dbReference type="EMBL" id="EPE33130.1"/>
    </source>
</evidence>
<dbReference type="PROSITE" id="PS50888">
    <property type="entry name" value="BHLH"/>
    <property type="match status" value="1"/>
</dbReference>
<dbReference type="RefSeq" id="XP_008079747.1">
    <property type="nucleotide sequence ID" value="XM_008081556.1"/>
</dbReference>
<dbReference type="GO" id="GO:0046983">
    <property type="term" value="F:protein dimerization activity"/>
    <property type="evidence" value="ECO:0007669"/>
    <property type="project" value="InterPro"/>
</dbReference>
<keyword evidence="2" id="KW-0812">Transmembrane</keyword>
<dbReference type="InterPro" id="IPR011598">
    <property type="entry name" value="bHLH_dom"/>
</dbReference>
<keyword evidence="5" id="KW-1185">Reference proteome</keyword>
<dbReference type="GO" id="GO:0003677">
    <property type="term" value="F:DNA binding"/>
    <property type="evidence" value="ECO:0007669"/>
    <property type="project" value="UniProtKB-KW"/>
</dbReference>
<feature type="region of interest" description="Disordered" evidence="1">
    <location>
        <begin position="88"/>
        <end position="165"/>
    </location>
</feature>
<dbReference type="InterPro" id="IPR035992">
    <property type="entry name" value="Ricin_B-like_lectins"/>
</dbReference>
<dbReference type="CDD" id="cd00161">
    <property type="entry name" value="beta-trefoil_Ricin-like"/>
    <property type="match status" value="1"/>
</dbReference>
<sequence>MAFQNQDSAIDSNDTSLSWPDAPWFDQYNSLSYDFDDYELLAGLPVDQILPEFTLPSPVSDYSSMNMDGLLESRDDVWDILNESRHLHDDPFTPAATPSKKNCSTDATHSPSLDSCLGTNSSPTVKAEKTSKSLTEKSRKQDSKKARGKYARSKRQNEHNLIEKRYRNNLNSKINTLRNNIPCLSSIKEKECGNDGMESDDSDGTRLQKCNKGIVFDKAVEYIAELRSQVLALSKENERFRLAHINYAYGQEQSITAMLTMFCFFEEKPCLLDTEASSTSQILTCTPIFMADILHPPAEIPPNKSATQQSWRTRDSPDLTRSLTNYQNGLHSVSQNAPTTGHYVENMSNGGLQVDARGNDQFKIEQPFAAPLPTQKSTTLCGLRERTIWMILVACVLLVIGGVTGGVVAGLRRRSSNKSAISATTVTTTVSAGSATQTNPAIPTSSSSPFDSNVWYRLTNEDPGTSIALDVVNDNDIASSGRLQMQTPKAVSGQYWQIRQLADGKSYALCTQFLGPNMRLDVSEITPHLAPSSTSLGQQWFITAWGAGTWRVANAVKGAGFYLDSRGSGVVLYMNDGSLPGQRWKFEALGPINNSSYTL</sequence>
<proteinExistence type="predicted"/>
<feature type="compositionally biased region" description="Polar residues" evidence="1">
    <location>
        <begin position="99"/>
        <end position="124"/>
    </location>
</feature>
<protein>
    <submittedName>
        <fullName evidence="4">HLH, helix-loop-helix DNA-binding protein</fullName>
    </submittedName>
</protein>
<keyword evidence="2" id="KW-1133">Transmembrane helix</keyword>
<dbReference type="STRING" id="1116229.S3D5U1"/>
<dbReference type="Gene3D" id="2.80.10.50">
    <property type="match status" value="1"/>
</dbReference>
<feature type="compositionally biased region" description="Basic and acidic residues" evidence="1">
    <location>
        <begin position="126"/>
        <end position="145"/>
    </location>
</feature>
<dbReference type="Proteomes" id="UP000016922">
    <property type="component" value="Unassembled WGS sequence"/>
</dbReference>
<keyword evidence="2" id="KW-0472">Membrane</keyword>
<dbReference type="OrthoDB" id="2133190at2759"/>
<gene>
    <name evidence="4" type="ORF">GLAREA_06142</name>
</gene>
<name>S3D5U1_GLAL2</name>
<dbReference type="SUPFAM" id="SSF47459">
    <property type="entry name" value="HLH, helix-loop-helix DNA-binding domain"/>
    <property type="match status" value="1"/>
</dbReference>
<dbReference type="PANTHER" id="PTHR47336:SF2">
    <property type="entry name" value="TRANSCRIPTION FACTOR HMS1-RELATED"/>
    <property type="match status" value="1"/>
</dbReference>
<reference evidence="4 5" key="1">
    <citation type="journal article" date="2013" name="BMC Genomics">
        <title>Genomics-driven discovery of the pneumocandin biosynthetic gene cluster in the fungus Glarea lozoyensis.</title>
        <authorList>
            <person name="Chen L."/>
            <person name="Yue Q."/>
            <person name="Zhang X."/>
            <person name="Xiang M."/>
            <person name="Wang C."/>
            <person name="Li S."/>
            <person name="Che Y."/>
            <person name="Ortiz-Lopez F.J."/>
            <person name="Bills G.F."/>
            <person name="Liu X."/>
            <person name="An Z."/>
        </authorList>
    </citation>
    <scope>NUCLEOTIDE SEQUENCE [LARGE SCALE GENOMIC DNA]</scope>
    <source>
        <strain evidence="5">ATCC 20868 / MF5171</strain>
    </source>
</reference>
<dbReference type="EMBL" id="KE145358">
    <property type="protein sequence ID" value="EPE33130.1"/>
    <property type="molecule type" value="Genomic_DNA"/>
</dbReference>
<dbReference type="eggNOG" id="KOG2588">
    <property type="taxonomic scope" value="Eukaryota"/>
</dbReference>
<dbReference type="SUPFAM" id="SSF50370">
    <property type="entry name" value="Ricin B-like lectins"/>
    <property type="match status" value="1"/>
</dbReference>
<feature type="compositionally biased region" description="Basic and acidic residues" evidence="1">
    <location>
        <begin position="155"/>
        <end position="165"/>
    </location>
</feature>
<dbReference type="GeneID" id="19465196"/>
<dbReference type="AlphaFoldDB" id="S3D5U1"/>